<gene>
    <name evidence="2" type="ORF">LMG29542_06778</name>
</gene>
<reference evidence="2 3" key="1">
    <citation type="submission" date="2020-04" db="EMBL/GenBank/DDBJ databases">
        <authorList>
            <person name="De Canck E."/>
        </authorList>
    </citation>
    <scope>NUCLEOTIDE SEQUENCE [LARGE SCALE GENOMIC DNA]</scope>
    <source>
        <strain evidence="2 3">LMG 29542</strain>
    </source>
</reference>
<evidence type="ECO:0000313" key="3">
    <source>
        <dbReference type="Proteomes" id="UP000494363"/>
    </source>
</evidence>
<keyword evidence="1" id="KW-0812">Transmembrane</keyword>
<feature type="transmembrane region" description="Helical" evidence="1">
    <location>
        <begin position="12"/>
        <end position="32"/>
    </location>
</feature>
<dbReference type="Proteomes" id="UP000494363">
    <property type="component" value="Unassembled WGS sequence"/>
</dbReference>
<dbReference type="AlphaFoldDB" id="A0A6J5F393"/>
<dbReference type="RefSeq" id="WP_175232170.1">
    <property type="nucleotide sequence ID" value="NZ_CADIKH010000056.1"/>
</dbReference>
<protein>
    <submittedName>
        <fullName evidence="2">Uncharacterized protein</fullName>
    </submittedName>
</protein>
<feature type="transmembrane region" description="Helical" evidence="1">
    <location>
        <begin position="38"/>
        <end position="58"/>
    </location>
</feature>
<keyword evidence="1" id="KW-0472">Membrane</keyword>
<sequence>MRRIFKWMRSGIRALLFFIVVTASFGVGYWLIERHSEHDLIAVMMVTVGWFAIAYVIWKSGLPCDDGREW</sequence>
<accession>A0A6J5F393</accession>
<keyword evidence="3" id="KW-1185">Reference proteome</keyword>
<organism evidence="2 3">
    <name type="scientific">Paraburkholderia humisilvae</name>
    <dbReference type="NCBI Taxonomy" id="627669"/>
    <lineage>
        <taxon>Bacteria</taxon>
        <taxon>Pseudomonadati</taxon>
        <taxon>Pseudomonadota</taxon>
        <taxon>Betaproteobacteria</taxon>
        <taxon>Burkholderiales</taxon>
        <taxon>Burkholderiaceae</taxon>
        <taxon>Paraburkholderia</taxon>
    </lineage>
</organism>
<keyword evidence="1" id="KW-1133">Transmembrane helix</keyword>
<evidence type="ECO:0000313" key="2">
    <source>
        <dbReference type="EMBL" id="CAB3772042.1"/>
    </source>
</evidence>
<proteinExistence type="predicted"/>
<dbReference type="EMBL" id="CADIKH010000056">
    <property type="protein sequence ID" value="CAB3772042.1"/>
    <property type="molecule type" value="Genomic_DNA"/>
</dbReference>
<evidence type="ECO:0000256" key="1">
    <source>
        <dbReference type="SAM" id="Phobius"/>
    </source>
</evidence>
<name>A0A6J5F393_9BURK</name>